<accession>A0ACB0K8M6</accession>
<proteinExistence type="predicted"/>
<evidence type="ECO:0000313" key="2">
    <source>
        <dbReference type="Proteomes" id="UP001177021"/>
    </source>
</evidence>
<reference evidence="1" key="1">
    <citation type="submission" date="2023-10" db="EMBL/GenBank/DDBJ databases">
        <authorList>
            <person name="Rodriguez Cubillos JULIANA M."/>
            <person name="De Vega J."/>
        </authorList>
    </citation>
    <scope>NUCLEOTIDE SEQUENCE</scope>
</reference>
<protein>
    <submittedName>
        <fullName evidence="1">Uncharacterized protein</fullName>
    </submittedName>
</protein>
<evidence type="ECO:0000313" key="1">
    <source>
        <dbReference type="EMBL" id="CAJ2652037.1"/>
    </source>
</evidence>
<gene>
    <name evidence="1" type="ORF">MILVUS5_LOCUS19578</name>
</gene>
<keyword evidence="2" id="KW-1185">Reference proteome</keyword>
<sequence>MAYSIMKDGKAPENLAAIDIPHVMILKSGLPNPQIALNAFSRLLSQRSKAKKIQVIGKACVPIIKFVEKKSCCSFDISFDIDNGPKAAEYIQCCRIITTVCALMAYSIMKDGKAP</sequence>
<dbReference type="EMBL" id="CASHSV030000198">
    <property type="protein sequence ID" value="CAJ2652037.1"/>
    <property type="molecule type" value="Genomic_DNA"/>
</dbReference>
<organism evidence="1 2">
    <name type="scientific">Trifolium pratense</name>
    <name type="common">Red clover</name>
    <dbReference type="NCBI Taxonomy" id="57577"/>
    <lineage>
        <taxon>Eukaryota</taxon>
        <taxon>Viridiplantae</taxon>
        <taxon>Streptophyta</taxon>
        <taxon>Embryophyta</taxon>
        <taxon>Tracheophyta</taxon>
        <taxon>Spermatophyta</taxon>
        <taxon>Magnoliopsida</taxon>
        <taxon>eudicotyledons</taxon>
        <taxon>Gunneridae</taxon>
        <taxon>Pentapetalae</taxon>
        <taxon>rosids</taxon>
        <taxon>fabids</taxon>
        <taxon>Fabales</taxon>
        <taxon>Fabaceae</taxon>
        <taxon>Papilionoideae</taxon>
        <taxon>50 kb inversion clade</taxon>
        <taxon>NPAAA clade</taxon>
        <taxon>Hologalegina</taxon>
        <taxon>IRL clade</taxon>
        <taxon>Trifolieae</taxon>
        <taxon>Trifolium</taxon>
    </lineage>
</organism>
<name>A0ACB0K8M6_TRIPR</name>
<dbReference type="Proteomes" id="UP001177021">
    <property type="component" value="Unassembled WGS sequence"/>
</dbReference>
<comment type="caution">
    <text evidence="1">The sequence shown here is derived from an EMBL/GenBank/DDBJ whole genome shotgun (WGS) entry which is preliminary data.</text>
</comment>